<keyword evidence="5" id="KW-1185">Reference proteome</keyword>
<feature type="compositionally biased region" description="Low complexity" evidence="2">
    <location>
        <begin position="585"/>
        <end position="599"/>
    </location>
</feature>
<feature type="region of interest" description="Disordered" evidence="2">
    <location>
        <begin position="560"/>
        <end position="620"/>
    </location>
</feature>
<accession>A0AA47MR33</accession>
<evidence type="ECO:0000313" key="5">
    <source>
        <dbReference type="Proteomes" id="UP001174136"/>
    </source>
</evidence>
<dbReference type="GO" id="GO:0034976">
    <property type="term" value="P:response to endoplasmic reticulum stress"/>
    <property type="evidence" value="ECO:0007669"/>
    <property type="project" value="TreeGrafter"/>
</dbReference>
<dbReference type="PANTHER" id="PTHR16489:SF11">
    <property type="entry name" value="PROTEIN PHOSPHATASE 1 REGULATORY SUBUNIT 15B"/>
    <property type="match status" value="1"/>
</dbReference>
<organism evidence="4 5">
    <name type="scientific">Merluccius polli</name>
    <name type="common">Benguela hake</name>
    <name type="synonym">Merluccius cadenati</name>
    <dbReference type="NCBI Taxonomy" id="89951"/>
    <lineage>
        <taxon>Eukaryota</taxon>
        <taxon>Metazoa</taxon>
        <taxon>Chordata</taxon>
        <taxon>Craniata</taxon>
        <taxon>Vertebrata</taxon>
        <taxon>Euteleostomi</taxon>
        <taxon>Actinopterygii</taxon>
        <taxon>Neopterygii</taxon>
        <taxon>Teleostei</taxon>
        <taxon>Neoteleostei</taxon>
        <taxon>Acanthomorphata</taxon>
        <taxon>Zeiogadaria</taxon>
        <taxon>Gadariae</taxon>
        <taxon>Gadiformes</taxon>
        <taxon>Gadoidei</taxon>
        <taxon>Merlucciidae</taxon>
        <taxon>Merluccius</taxon>
    </lineage>
</organism>
<proteinExistence type="inferred from homology"/>
<feature type="compositionally biased region" description="Basic and acidic residues" evidence="2">
    <location>
        <begin position="440"/>
        <end position="450"/>
    </location>
</feature>
<feature type="compositionally biased region" description="Polar residues" evidence="2">
    <location>
        <begin position="454"/>
        <end position="471"/>
    </location>
</feature>
<comment type="similarity">
    <text evidence="1">Belongs to the PPP1R15 family.</text>
</comment>
<dbReference type="GO" id="GO:0005783">
    <property type="term" value="C:endoplasmic reticulum"/>
    <property type="evidence" value="ECO:0007669"/>
    <property type="project" value="TreeGrafter"/>
</dbReference>
<evidence type="ECO:0000313" key="4">
    <source>
        <dbReference type="EMBL" id="KAK0144594.1"/>
    </source>
</evidence>
<comment type="caution">
    <text evidence="4">The sequence shown here is derived from an EMBL/GenBank/DDBJ whole genome shotgun (WGS) entry which is preliminary data.</text>
</comment>
<evidence type="ECO:0000259" key="3">
    <source>
        <dbReference type="Pfam" id="PF10488"/>
    </source>
</evidence>
<dbReference type="GO" id="GO:0019888">
    <property type="term" value="F:protein phosphatase regulator activity"/>
    <property type="evidence" value="ECO:0007669"/>
    <property type="project" value="TreeGrafter"/>
</dbReference>
<feature type="compositionally biased region" description="Basic and acidic residues" evidence="2">
    <location>
        <begin position="601"/>
        <end position="611"/>
    </location>
</feature>
<feature type="compositionally biased region" description="Acidic residues" evidence="2">
    <location>
        <begin position="395"/>
        <end position="423"/>
    </location>
</feature>
<dbReference type="EMBL" id="JAOPHQ010003128">
    <property type="protein sequence ID" value="KAK0144594.1"/>
    <property type="molecule type" value="Genomic_DNA"/>
</dbReference>
<dbReference type="GO" id="GO:0051246">
    <property type="term" value="P:regulation of protein metabolic process"/>
    <property type="evidence" value="ECO:0007669"/>
    <property type="project" value="UniProtKB-ARBA"/>
</dbReference>
<feature type="region of interest" description="Disordered" evidence="2">
    <location>
        <begin position="392"/>
        <end position="535"/>
    </location>
</feature>
<evidence type="ECO:0000256" key="2">
    <source>
        <dbReference type="SAM" id="MobiDB-lite"/>
    </source>
</evidence>
<dbReference type="Pfam" id="PF10488">
    <property type="entry name" value="PP1c_bdg"/>
    <property type="match status" value="1"/>
</dbReference>
<sequence length="704" mass="75751">MSGGAQVSESRPGGHGGPSSRGEKQETPWISVLSVVSRPALSLLHKYLPGLLQTRPVADGVPEWVSEDLRPTLSGKGVAYLGQLGDMMPLTERNHQEHGGRLNETRGDGNLKWLTAESLSELGIKRAIGDVGEQPITGDISSARNHGHVVLNATSSAEATGPLLKSPTWWGGFWGSEDGSQGWLSKLSLGKGEAVRGAHCSPPPPAGTKAAVAQTTALFVQFSSWESTASENGKRKCWTVQQPVDNGSLESPRPESPKCSDALVLQQEPGTDGANVGEVVLTPDQDNGYSSLEEGHALCQPHAVKVIAEEELRVAGDIAIVEKVTSEPTEGPPPAAKGMVEEGTGEDACDVGGSEEDGGAGETTTQEGSSAAADLLTSPYCQNRAIAFIMGSPCSEDEDDDNDNEDADSLLDSEVSDCDDGFDSECSSEISDSDSDDSNSDNRVDSEAERLWNSLCQTQDPYNLRNFTAPMNTAPRPIPSTSAAAAARSSDSSPDSSPDQGSAPPVSLSLSVSPPGLQHLDSWDDSTSASEAEDGDRLCLWNSFSSSSDPYSLLNFQAPVRTERPLAEVQEEDGCRDKKKSLKMPPRSAHQAAAASSPPQYRRDEAEDRLDSGFSEPPARTAATAVTSLREVFKKVRFCEEVEEFFTSSREDEDRRGQWEELARDRYRFSRRCRDVEQSIAYCLEPLHRTLMFQRITADYHLES</sequence>
<feature type="region of interest" description="Disordered" evidence="2">
    <location>
        <begin position="323"/>
        <end position="371"/>
    </location>
</feature>
<feature type="region of interest" description="Disordered" evidence="2">
    <location>
        <begin position="1"/>
        <end position="26"/>
    </location>
</feature>
<dbReference type="PANTHER" id="PTHR16489">
    <property type="entry name" value="GH11727P"/>
    <property type="match status" value="1"/>
</dbReference>
<feature type="domain" description="Protein phosphatase 1 regulatory subunit 15A/B C-terminal" evidence="3">
    <location>
        <begin position="445"/>
        <end position="696"/>
    </location>
</feature>
<dbReference type="GO" id="GO:0000164">
    <property type="term" value="C:protein phosphatase type 1 complex"/>
    <property type="evidence" value="ECO:0007669"/>
    <property type="project" value="TreeGrafter"/>
</dbReference>
<dbReference type="InterPro" id="IPR051254">
    <property type="entry name" value="PPP1R15"/>
</dbReference>
<gene>
    <name evidence="4" type="primary">Ppp1r15b</name>
    <name evidence="4" type="ORF">N1851_017047</name>
</gene>
<reference evidence="4" key="1">
    <citation type="journal article" date="2023" name="Front. Mar. Sci.">
        <title>A new Merluccius polli reference genome to investigate the effects of global change in West African waters.</title>
        <authorList>
            <person name="Mateo J.L."/>
            <person name="Blanco-Fernandez C."/>
            <person name="Garcia-Vazquez E."/>
            <person name="Machado-Schiaffino G."/>
        </authorList>
    </citation>
    <scope>NUCLEOTIDE SEQUENCE</scope>
    <source>
        <strain evidence="4">C29</strain>
        <tissue evidence="4">Fin</tissue>
    </source>
</reference>
<protein>
    <submittedName>
        <fullName evidence="4">Protein phosphatase 1 regulatory subunit 15B</fullName>
    </submittedName>
</protein>
<evidence type="ECO:0000256" key="1">
    <source>
        <dbReference type="ARBA" id="ARBA00010161"/>
    </source>
</evidence>
<dbReference type="AlphaFoldDB" id="A0AA47MR33"/>
<feature type="compositionally biased region" description="Low complexity" evidence="2">
    <location>
        <begin position="479"/>
        <end position="515"/>
    </location>
</feature>
<dbReference type="InterPro" id="IPR019523">
    <property type="entry name" value="Prot_Pase1_reg-su15A/B_C"/>
</dbReference>
<feature type="compositionally biased region" description="Acidic residues" evidence="2">
    <location>
        <begin position="343"/>
        <end position="359"/>
    </location>
</feature>
<dbReference type="Proteomes" id="UP001174136">
    <property type="component" value="Unassembled WGS sequence"/>
</dbReference>
<name>A0AA47MR33_MERPO</name>